<organism evidence="1 2">
    <name type="scientific">Massariosphaeria phaeospora</name>
    <dbReference type="NCBI Taxonomy" id="100035"/>
    <lineage>
        <taxon>Eukaryota</taxon>
        <taxon>Fungi</taxon>
        <taxon>Dikarya</taxon>
        <taxon>Ascomycota</taxon>
        <taxon>Pezizomycotina</taxon>
        <taxon>Dothideomycetes</taxon>
        <taxon>Pleosporomycetidae</taxon>
        <taxon>Pleosporales</taxon>
        <taxon>Pleosporales incertae sedis</taxon>
        <taxon>Massariosphaeria</taxon>
    </lineage>
</organism>
<sequence length="103" mass="11396">MITATATLTIVARQVNRIRSFATAQHERGFRKSLRRGSTAGMATMLRPLRPRRFAPLDPAKKSAVDGSRGDGVRVLKGVVFDVDGTLCEFSFRVMLLQLTFLS</sequence>
<dbReference type="EMBL" id="JAADJZ010000004">
    <property type="protein sequence ID" value="KAF2875684.1"/>
    <property type="molecule type" value="Genomic_DNA"/>
</dbReference>
<evidence type="ECO:0000313" key="2">
    <source>
        <dbReference type="Proteomes" id="UP000481861"/>
    </source>
</evidence>
<accession>A0A7C8MS78</accession>
<name>A0A7C8MS78_9PLEO</name>
<evidence type="ECO:0008006" key="3">
    <source>
        <dbReference type="Google" id="ProtNLM"/>
    </source>
</evidence>
<evidence type="ECO:0000313" key="1">
    <source>
        <dbReference type="EMBL" id="KAF2875684.1"/>
    </source>
</evidence>
<gene>
    <name evidence="1" type="ORF">BDV95DRAFT_280201</name>
</gene>
<proteinExistence type="predicted"/>
<dbReference type="Proteomes" id="UP000481861">
    <property type="component" value="Unassembled WGS sequence"/>
</dbReference>
<keyword evidence="2" id="KW-1185">Reference proteome</keyword>
<comment type="caution">
    <text evidence="1">The sequence shown here is derived from an EMBL/GenBank/DDBJ whole genome shotgun (WGS) entry which is preliminary data.</text>
</comment>
<protein>
    <recommendedName>
        <fullName evidence="3">HAD-like domain-containing protein</fullName>
    </recommendedName>
</protein>
<dbReference type="AlphaFoldDB" id="A0A7C8MS78"/>
<reference evidence="1 2" key="1">
    <citation type="submission" date="2020-01" db="EMBL/GenBank/DDBJ databases">
        <authorList>
            <consortium name="DOE Joint Genome Institute"/>
            <person name="Haridas S."/>
            <person name="Albert R."/>
            <person name="Binder M."/>
            <person name="Bloem J."/>
            <person name="Labutti K."/>
            <person name="Salamov A."/>
            <person name="Andreopoulos B."/>
            <person name="Baker S.E."/>
            <person name="Barry K."/>
            <person name="Bills G."/>
            <person name="Bluhm B.H."/>
            <person name="Cannon C."/>
            <person name="Castanera R."/>
            <person name="Culley D.E."/>
            <person name="Daum C."/>
            <person name="Ezra D."/>
            <person name="Gonzalez J.B."/>
            <person name="Henrissat B."/>
            <person name="Kuo A."/>
            <person name="Liang C."/>
            <person name="Lipzen A."/>
            <person name="Lutzoni F."/>
            <person name="Magnuson J."/>
            <person name="Mondo S."/>
            <person name="Nolan M."/>
            <person name="Ohm R."/>
            <person name="Pangilinan J."/>
            <person name="Park H.-J.H."/>
            <person name="Ramirez L."/>
            <person name="Alfaro M."/>
            <person name="Sun H."/>
            <person name="Tritt A."/>
            <person name="Yoshinaga Y."/>
            <person name="Zwiers L.-H.L."/>
            <person name="Turgeon B.G."/>
            <person name="Goodwin S.B."/>
            <person name="Spatafora J.W."/>
            <person name="Crous P.W."/>
            <person name="Grigoriev I.V."/>
        </authorList>
    </citation>
    <scope>NUCLEOTIDE SEQUENCE [LARGE SCALE GENOMIC DNA]</scope>
    <source>
        <strain evidence="1 2">CBS 611.86</strain>
    </source>
</reference>